<dbReference type="EMBL" id="CP123584">
    <property type="protein sequence ID" value="WZK88031.1"/>
    <property type="molecule type" value="Genomic_DNA"/>
</dbReference>
<dbReference type="Proteomes" id="UP001623232">
    <property type="component" value="Chromosome"/>
</dbReference>
<accession>A0ABZ2XPM6</accession>
<evidence type="ECO:0000259" key="1">
    <source>
        <dbReference type="Pfam" id="PF02625"/>
    </source>
</evidence>
<dbReference type="NCBIfam" id="TIGR02964">
    <property type="entry name" value="xanthine_xdhC"/>
    <property type="match status" value="1"/>
</dbReference>
<dbReference type="InterPro" id="IPR027051">
    <property type="entry name" value="XdhC_Rossmann_dom"/>
</dbReference>
<evidence type="ECO:0000259" key="2">
    <source>
        <dbReference type="Pfam" id="PF13478"/>
    </source>
</evidence>
<dbReference type="InterPro" id="IPR036291">
    <property type="entry name" value="NAD(P)-bd_dom_sf"/>
</dbReference>
<dbReference type="Pfam" id="PF02625">
    <property type="entry name" value="XdhC_CoxI"/>
    <property type="match status" value="1"/>
</dbReference>
<dbReference type="Pfam" id="PF13478">
    <property type="entry name" value="XdhC_C"/>
    <property type="match status" value="1"/>
</dbReference>
<dbReference type="InterPro" id="IPR052698">
    <property type="entry name" value="MoCofactor_Util/Proc"/>
</dbReference>
<gene>
    <name evidence="3" type="primary">xdhC</name>
    <name evidence="3" type="ORF">QEZ52_15660</name>
</gene>
<feature type="domain" description="XdhC Rossmann" evidence="2">
    <location>
        <begin position="157"/>
        <end position="298"/>
    </location>
</feature>
<feature type="domain" description="XdhC- CoxI" evidence="1">
    <location>
        <begin position="12"/>
        <end position="64"/>
    </location>
</feature>
<dbReference type="RefSeq" id="WP_406645384.1">
    <property type="nucleotide sequence ID" value="NZ_CP123584.1"/>
</dbReference>
<keyword evidence="4" id="KW-1185">Reference proteome</keyword>
<organism evidence="3 4">
    <name type="scientific">Aliisedimentitalea scapharcae</name>
    <dbReference type="NCBI Taxonomy" id="1524259"/>
    <lineage>
        <taxon>Bacteria</taxon>
        <taxon>Pseudomonadati</taxon>
        <taxon>Pseudomonadota</taxon>
        <taxon>Alphaproteobacteria</taxon>
        <taxon>Rhodobacterales</taxon>
        <taxon>Roseobacteraceae</taxon>
        <taxon>Aliisedimentitalea</taxon>
    </lineage>
</organism>
<sequence>MGFDLSDLQTAVAEHGQVTRVVIADIRGSSPREVGAAMLVWDSGQSGTIGGGALEFEAAETARRQTQPTVLSRHALGPDLGQCCGGAVVLLSEIYDVTRVAALDQEVIVRPTTTGTTDIPLSVQRLLNVARGSGLPPEPQLVDGWMVEPVHKPNRPVWVWGAGHVGRAVVDVLAPMPDLSVTWIDTGPERFPDKIPAGVTSLPAVQPAALMRHAPENAEHLILTYSHALDLELCHQALLRGFSFAGVIGSKTKWARFRSRLAALGHCPMTVDTLTCPIGDPSLGKHPQQIAIGVAAQMLRPALHVQMKKESHA</sequence>
<proteinExistence type="predicted"/>
<evidence type="ECO:0000313" key="3">
    <source>
        <dbReference type="EMBL" id="WZK88031.1"/>
    </source>
</evidence>
<name>A0ABZ2XPM6_9RHOB</name>
<reference evidence="3 4" key="1">
    <citation type="submission" date="2023-04" db="EMBL/GenBank/DDBJ databases">
        <title>Complete genome sequence of Alisedimentitalea scapharcae.</title>
        <authorList>
            <person name="Rong J.-C."/>
            <person name="Yi M.-L."/>
            <person name="Zhao Q."/>
        </authorList>
    </citation>
    <scope>NUCLEOTIDE SEQUENCE [LARGE SCALE GENOMIC DNA]</scope>
    <source>
        <strain evidence="3 4">KCTC 42119</strain>
    </source>
</reference>
<dbReference type="PANTHER" id="PTHR30388:SF6">
    <property type="entry name" value="XANTHINE DEHYDROGENASE SUBUNIT A-RELATED"/>
    <property type="match status" value="1"/>
</dbReference>
<protein>
    <submittedName>
        <fullName evidence="3">Xanthine dehydrogenase accessory protein XdhC</fullName>
    </submittedName>
</protein>
<dbReference type="InterPro" id="IPR003777">
    <property type="entry name" value="XdhC_CoxI"/>
</dbReference>
<evidence type="ECO:0000313" key="4">
    <source>
        <dbReference type="Proteomes" id="UP001623232"/>
    </source>
</evidence>
<dbReference type="PANTHER" id="PTHR30388">
    <property type="entry name" value="ALDEHYDE OXIDOREDUCTASE MOLYBDENUM COFACTOR ASSEMBLY PROTEIN"/>
    <property type="match status" value="1"/>
</dbReference>
<dbReference type="Gene3D" id="3.40.50.720">
    <property type="entry name" value="NAD(P)-binding Rossmann-like Domain"/>
    <property type="match status" value="1"/>
</dbReference>
<dbReference type="SUPFAM" id="SSF51735">
    <property type="entry name" value="NAD(P)-binding Rossmann-fold domains"/>
    <property type="match status" value="1"/>
</dbReference>
<dbReference type="InterPro" id="IPR014308">
    <property type="entry name" value="Xanthine_DH_XdhC"/>
</dbReference>